<dbReference type="EMBL" id="BMLW01000003">
    <property type="protein sequence ID" value="GGP09130.1"/>
    <property type="molecule type" value="Genomic_DNA"/>
</dbReference>
<gene>
    <name evidence="1" type="ORF">GCM10011346_11950</name>
</gene>
<keyword evidence="2" id="KW-1185">Reference proteome</keyword>
<dbReference type="Proteomes" id="UP000641206">
    <property type="component" value="Unassembled WGS sequence"/>
</dbReference>
<sequence>MMVCKKTSQESIFEPNNRPFFSSGQTKPVYAVINRHDLGGNLELMYKKLFPAKMEKEFHYLTIKKICARRSMKDVFDLLIKNRKT</sequence>
<evidence type="ECO:0000313" key="1">
    <source>
        <dbReference type="EMBL" id="GGP09130.1"/>
    </source>
</evidence>
<accession>A0ABQ2NR21</accession>
<proteinExistence type="predicted"/>
<comment type="caution">
    <text evidence="1">The sequence shown here is derived from an EMBL/GenBank/DDBJ whole genome shotgun (WGS) entry which is preliminary data.</text>
</comment>
<reference evidence="2" key="1">
    <citation type="journal article" date="2019" name="Int. J. Syst. Evol. Microbiol.">
        <title>The Global Catalogue of Microorganisms (GCM) 10K type strain sequencing project: providing services to taxonomists for standard genome sequencing and annotation.</title>
        <authorList>
            <consortium name="The Broad Institute Genomics Platform"/>
            <consortium name="The Broad Institute Genome Sequencing Center for Infectious Disease"/>
            <person name="Wu L."/>
            <person name="Ma J."/>
        </authorList>
    </citation>
    <scope>NUCLEOTIDE SEQUENCE [LARGE SCALE GENOMIC DNA]</scope>
    <source>
        <strain evidence="2">CGMCC 1.7693</strain>
    </source>
</reference>
<protein>
    <submittedName>
        <fullName evidence="1">Uncharacterized protein</fullName>
    </submittedName>
</protein>
<name>A0ABQ2NR21_9BACI</name>
<dbReference type="RefSeq" id="WP_188733542.1">
    <property type="nucleotide sequence ID" value="NZ_BMLW01000003.1"/>
</dbReference>
<organism evidence="1 2">
    <name type="scientific">Oceanobacillus neutriphilus</name>
    <dbReference type="NCBI Taxonomy" id="531815"/>
    <lineage>
        <taxon>Bacteria</taxon>
        <taxon>Bacillati</taxon>
        <taxon>Bacillota</taxon>
        <taxon>Bacilli</taxon>
        <taxon>Bacillales</taxon>
        <taxon>Bacillaceae</taxon>
        <taxon>Oceanobacillus</taxon>
    </lineage>
</organism>
<evidence type="ECO:0000313" key="2">
    <source>
        <dbReference type="Proteomes" id="UP000641206"/>
    </source>
</evidence>